<comment type="caution">
    <text evidence="1">The sequence shown here is derived from an EMBL/GenBank/DDBJ whole genome shotgun (WGS) entry which is preliminary data.</text>
</comment>
<reference evidence="1 2" key="1">
    <citation type="submission" date="2016-09" db="EMBL/GenBank/DDBJ databases">
        <title>Draft genome sequence of the soil isolate, Lysinibacillus fusiformis M5, a potential hypoxanthine producer.</title>
        <authorList>
            <person name="Gallegos-Monterrosa R."/>
            <person name="Maroti G."/>
            <person name="Balint B."/>
            <person name="Kovacs A.T."/>
        </authorList>
    </citation>
    <scope>NUCLEOTIDE SEQUENCE [LARGE SCALE GENOMIC DNA]</scope>
    <source>
        <strain evidence="1 2">M5</strain>
    </source>
</reference>
<organism evidence="1 2">
    <name type="scientific">Lysinibacillus fusiformis</name>
    <dbReference type="NCBI Taxonomy" id="28031"/>
    <lineage>
        <taxon>Bacteria</taxon>
        <taxon>Bacillati</taxon>
        <taxon>Bacillota</taxon>
        <taxon>Bacilli</taxon>
        <taxon>Bacillales</taxon>
        <taxon>Bacillaceae</taxon>
        <taxon>Lysinibacillus</taxon>
    </lineage>
</organism>
<dbReference type="AlphaFoldDB" id="A0A1E4QZZ1"/>
<sequence length="220" mass="24783">MFQNLRTLTLTNGRIKNLDADYEQLNIRGAVAIQQEVRLKKVSTHGHSSFYFPVIVQSFTSTGSCTLKDYCEMEELMNAGNIKIRNGHIQKINSSGKLVAEEKLHCEKLDAIGIVKAAEITAEHFHLKLSGESEIDLLSAEHILVEKDRVTLLSFLKKKLSCHTINGKHLKLAYTKAKVVEGEVVVVGENCHIETLYYSDNYTIASNAKVQHIIRREKEC</sequence>
<accession>A0A1E4QZZ1</accession>
<dbReference type="OrthoDB" id="1730007at2"/>
<dbReference type="Proteomes" id="UP000094784">
    <property type="component" value="Unassembled WGS sequence"/>
</dbReference>
<name>A0A1E4QZZ1_9BACI</name>
<dbReference type="EMBL" id="MECQ01000003">
    <property type="protein sequence ID" value="ODV53772.1"/>
    <property type="molecule type" value="Genomic_DNA"/>
</dbReference>
<gene>
    <name evidence="1" type="ORF">BG258_20560</name>
</gene>
<dbReference type="RefSeq" id="WP_069483157.1">
    <property type="nucleotide sequence ID" value="NZ_KV766182.1"/>
</dbReference>
<protein>
    <submittedName>
        <fullName evidence="1">Uncharacterized protein</fullName>
    </submittedName>
</protein>
<evidence type="ECO:0000313" key="2">
    <source>
        <dbReference type="Proteomes" id="UP000094784"/>
    </source>
</evidence>
<proteinExistence type="predicted"/>
<evidence type="ECO:0000313" key="1">
    <source>
        <dbReference type="EMBL" id="ODV53772.1"/>
    </source>
</evidence>